<evidence type="ECO:0000256" key="7">
    <source>
        <dbReference type="ARBA" id="ARBA00022737"/>
    </source>
</evidence>
<dbReference type="InterPro" id="IPR002110">
    <property type="entry name" value="Ankyrin_rpt"/>
</dbReference>
<dbReference type="Pfam" id="PF00520">
    <property type="entry name" value="Ion_trans"/>
    <property type="match status" value="1"/>
</dbReference>
<feature type="domain" description="Ion transport" evidence="18">
    <location>
        <begin position="359"/>
        <end position="600"/>
    </location>
</feature>
<organism evidence="19 20">
    <name type="scientific">Anas zonorhyncha</name>
    <name type="common">Eastern spot-billed duck</name>
    <dbReference type="NCBI Taxonomy" id="75864"/>
    <lineage>
        <taxon>Eukaryota</taxon>
        <taxon>Metazoa</taxon>
        <taxon>Chordata</taxon>
        <taxon>Craniata</taxon>
        <taxon>Vertebrata</taxon>
        <taxon>Euteleostomi</taxon>
        <taxon>Archelosauria</taxon>
        <taxon>Archosauria</taxon>
        <taxon>Dinosauria</taxon>
        <taxon>Saurischia</taxon>
        <taxon>Theropoda</taxon>
        <taxon>Coelurosauria</taxon>
        <taxon>Aves</taxon>
        <taxon>Neognathae</taxon>
        <taxon>Galloanserae</taxon>
        <taxon>Anseriformes</taxon>
        <taxon>Anatidae</taxon>
        <taxon>Anatinae</taxon>
        <taxon>Anas</taxon>
    </lineage>
</organism>
<evidence type="ECO:0000256" key="13">
    <source>
        <dbReference type="ARBA" id="ARBA00023303"/>
    </source>
</evidence>
<keyword evidence="2" id="KW-0813">Transport</keyword>
<dbReference type="Gene3D" id="1.25.40.20">
    <property type="entry name" value="Ankyrin repeat-containing domain"/>
    <property type="match status" value="1"/>
</dbReference>
<comment type="catalytic activity">
    <reaction evidence="14">
        <text>Ca(2+)(in) = Ca(2+)(out)</text>
        <dbReference type="Rhea" id="RHEA:29671"/>
        <dbReference type="ChEBI" id="CHEBI:29108"/>
    </reaction>
</comment>
<keyword evidence="5" id="KW-0107">Calcium channel</keyword>
<feature type="transmembrane region" description="Helical" evidence="17">
    <location>
        <begin position="357"/>
        <end position="377"/>
    </location>
</feature>
<dbReference type="Pfam" id="PF00023">
    <property type="entry name" value="Ank"/>
    <property type="match status" value="2"/>
</dbReference>
<dbReference type="Pfam" id="PF12796">
    <property type="entry name" value="Ank_2"/>
    <property type="match status" value="1"/>
</dbReference>
<evidence type="ECO:0000256" key="8">
    <source>
        <dbReference type="ARBA" id="ARBA00022837"/>
    </source>
</evidence>
<dbReference type="SUPFAM" id="SSF48403">
    <property type="entry name" value="Ankyrin repeat"/>
    <property type="match status" value="1"/>
</dbReference>
<feature type="repeat" description="ANK" evidence="15">
    <location>
        <begin position="131"/>
        <end position="163"/>
    </location>
</feature>
<keyword evidence="8" id="KW-0106">Calcium</keyword>
<comment type="subcellular location">
    <subcellularLocation>
        <location evidence="1">Cell membrane</location>
        <topology evidence="1">Multi-pass membrane protein</topology>
    </subcellularLocation>
</comment>
<feature type="transmembrane region" description="Helical" evidence="17">
    <location>
        <begin position="564"/>
        <end position="588"/>
    </location>
</feature>
<feature type="transmembrane region" description="Helical" evidence="17">
    <location>
        <begin position="433"/>
        <end position="455"/>
    </location>
</feature>
<evidence type="ECO:0000256" key="10">
    <source>
        <dbReference type="ARBA" id="ARBA00023043"/>
    </source>
</evidence>
<dbReference type="FunFam" id="1.25.40.20:FF:000101">
    <property type="entry name" value="Transient receptor potential cation channel subfamily V member 3"/>
    <property type="match status" value="1"/>
</dbReference>
<evidence type="ECO:0000256" key="12">
    <source>
        <dbReference type="ARBA" id="ARBA00023136"/>
    </source>
</evidence>
<evidence type="ECO:0000313" key="20">
    <source>
        <dbReference type="Proteomes" id="UP000694549"/>
    </source>
</evidence>
<evidence type="ECO:0000256" key="6">
    <source>
        <dbReference type="ARBA" id="ARBA00022692"/>
    </source>
</evidence>
<evidence type="ECO:0000256" key="5">
    <source>
        <dbReference type="ARBA" id="ARBA00022673"/>
    </source>
</evidence>
<dbReference type="InterPro" id="IPR005821">
    <property type="entry name" value="Ion_trans_dom"/>
</dbReference>
<evidence type="ECO:0000256" key="3">
    <source>
        <dbReference type="ARBA" id="ARBA00022475"/>
    </source>
</evidence>
<evidence type="ECO:0000256" key="2">
    <source>
        <dbReference type="ARBA" id="ARBA00022448"/>
    </source>
</evidence>
<dbReference type="GO" id="GO:0007231">
    <property type="term" value="P:osmosensory signaling pathway"/>
    <property type="evidence" value="ECO:0007669"/>
    <property type="project" value="TreeGrafter"/>
</dbReference>
<dbReference type="GO" id="GO:0098703">
    <property type="term" value="P:calcium ion import across plasma membrane"/>
    <property type="evidence" value="ECO:0007669"/>
    <property type="project" value="TreeGrafter"/>
</dbReference>
<dbReference type="PANTHER" id="PTHR10582:SF6">
    <property type="entry name" value="TRANSIENT RECEPTOR POTENTIAL CATION CHANNEL SUBFAMILY V MEMBER 3"/>
    <property type="match status" value="1"/>
</dbReference>
<keyword evidence="3" id="KW-1003">Cell membrane</keyword>
<dbReference type="PRINTS" id="PR01768">
    <property type="entry name" value="TRPVRECEPTOR"/>
</dbReference>
<evidence type="ECO:0000259" key="18">
    <source>
        <dbReference type="Pfam" id="PF00520"/>
    </source>
</evidence>
<dbReference type="PROSITE" id="PS50088">
    <property type="entry name" value="ANK_REPEAT"/>
    <property type="match status" value="2"/>
</dbReference>
<protein>
    <submittedName>
        <fullName evidence="19">Transient receptor potential cation channel subfamily V member 3</fullName>
    </submittedName>
</protein>
<evidence type="ECO:0000256" key="11">
    <source>
        <dbReference type="ARBA" id="ARBA00023065"/>
    </source>
</evidence>
<feature type="transmembrane region" description="Helical" evidence="17">
    <location>
        <begin position="397"/>
        <end position="421"/>
    </location>
</feature>
<keyword evidence="6 17" id="KW-0812">Transmembrane</keyword>
<dbReference type="AlphaFoldDB" id="A0A8B9VRB1"/>
<dbReference type="PROSITE" id="PS50297">
    <property type="entry name" value="ANK_REP_REGION"/>
    <property type="match status" value="2"/>
</dbReference>
<keyword evidence="10 15" id="KW-0040">ANK repeat</keyword>
<accession>A0A8B9VRB1</accession>
<feature type="repeat" description="ANK" evidence="15">
    <location>
        <begin position="257"/>
        <end position="280"/>
    </location>
</feature>
<feature type="compositionally biased region" description="Acidic residues" evidence="16">
    <location>
        <begin position="689"/>
        <end position="699"/>
    </location>
</feature>
<evidence type="ECO:0000256" key="14">
    <source>
        <dbReference type="ARBA" id="ARBA00036634"/>
    </source>
</evidence>
<keyword evidence="9 17" id="KW-1133">Transmembrane helix</keyword>
<evidence type="ECO:0000313" key="19">
    <source>
        <dbReference type="Ensembl" id="ENSAZOP00000025989.1"/>
    </source>
</evidence>
<evidence type="ECO:0000256" key="9">
    <source>
        <dbReference type="ARBA" id="ARBA00022989"/>
    </source>
</evidence>
<keyword evidence="7" id="KW-0677">Repeat</keyword>
<dbReference type="CDD" id="cd22194">
    <property type="entry name" value="TRPV3"/>
    <property type="match status" value="1"/>
</dbReference>
<feature type="compositionally biased region" description="Polar residues" evidence="16">
    <location>
        <begin position="671"/>
        <end position="687"/>
    </location>
</feature>
<dbReference type="InterPro" id="IPR008347">
    <property type="entry name" value="TrpV1-4"/>
</dbReference>
<keyword evidence="11" id="KW-0406">Ion transport</keyword>
<dbReference type="Ensembl" id="ENSAZOT00000027873.1">
    <property type="protein sequence ID" value="ENSAZOP00000025989.1"/>
    <property type="gene ID" value="ENSAZOG00000016428.1"/>
</dbReference>
<keyword evidence="20" id="KW-1185">Reference proteome</keyword>
<keyword evidence="12 17" id="KW-0472">Membrane</keyword>
<dbReference type="GO" id="GO:0005262">
    <property type="term" value="F:calcium channel activity"/>
    <property type="evidence" value="ECO:0007669"/>
    <property type="project" value="UniProtKB-KW"/>
</dbReference>
<evidence type="ECO:0000256" key="1">
    <source>
        <dbReference type="ARBA" id="ARBA00004651"/>
    </source>
</evidence>
<dbReference type="InterPro" id="IPR024862">
    <property type="entry name" value="TRPV"/>
</dbReference>
<dbReference type="GO" id="GO:0005929">
    <property type="term" value="C:cilium"/>
    <property type="evidence" value="ECO:0007669"/>
    <property type="project" value="TreeGrafter"/>
</dbReference>
<keyword evidence="13" id="KW-0407">Ion channel</keyword>
<feature type="region of interest" description="Disordered" evidence="16">
    <location>
        <begin position="663"/>
        <end position="699"/>
    </location>
</feature>
<dbReference type="GO" id="GO:0007015">
    <property type="term" value="P:actin filament organization"/>
    <property type="evidence" value="ECO:0007669"/>
    <property type="project" value="TreeGrafter"/>
</dbReference>
<keyword evidence="4" id="KW-0109">Calcium transport</keyword>
<dbReference type="PANTHER" id="PTHR10582">
    <property type="entry name" value="TRANSIENT RECEPTOR POTENTIAL ION CHANNEL PROTEIN"/>
    <property type="match status" value="1"/>
</dbReference>
<name>A0A8B9VRB1_9AVES</name>
<feature type="transmembrane region" description="Helical" evidence="17">
    <location>
        <begin position="500"/>
        <end position="522"/>
    </location>
</feature>
<dbReference type="Proteomes" id="UP000694549">
    <property type="component" value="Unplaced"/>
</dbReference>
<reference evidence="19" key="2">
    <citation type="submission" date="2025-09" db="UniProtKB">
        <authorList>
            <consortium name="Ensembl"/>
        </authorList>
    </citation>
    <scope>IDENTIFICATION</scope>
</reference>
<dbReference type="SMART" id="SM00248">
    <property type="entry name" value="ANK"/>
    <property type="match status" value="4"/>
</dbReference>
<reference evidence="19" key="1">
    <citation type="submission" date="2025-08" db="UniProtKB">
        <authorList>
            <consortium name="Ensembl"/>
        </authorList>
    </citation>
    <scope>IDENTIFICATION</scope>
</reference>
<evidence type="ECO:0000256" key="16">
    <source>
        <dbReference type="SAM" id="MobiDB-lite"/>
    </source>
</evidence>
<proteinExistence type="predicted"/>
<dbReference type="GO" id="GO:0005886">
    <property type="term" value="C:plasma membrane"/>
    <property type="evidence" value="ECO:0007669"/>
    <property type="project" value="UniProtKB-SubCell"/>
</dbReference>
<dbReference type="InterPro" id="IPR036770">
    <property type="entry name" value="Ankyrin_rpt-contain_sf"/>
</dbReference>
<evidence type="ECO:0000256" key="15">
    <source>
        <dbReference type="PROSITE-ProRule" id="PRU00023"/>
    </source>
</evidence>
<feature type="transmembrane region" description="Helical" evidence="17">
    <location>
        <begin position="461"/>
        <end position="479"/>
    </location>
</feature>
<evidence type="ECO:0000256" key="17">
    <source>
        <dbReference type="SAM" id="Phobius"/>
    </source>
</evidence>
<evidence type="ECO:0000256" key="4">
    <source>
        <dbReference type="ARBA" id="ARBA00022568"/>
    </source>
</evidence>
<sequence>MRSSNTNPLTFSHFFLEIDGFESNATPNNTSPPVFSKPMDSNIRPCASGNGEDMDSPQSLQDDVTEYSPNVDNYLMKKFTASDTGKTCLMKALLNINQNTNEIVNMLLSFAEENGILERFINAAYTEEAYKGQTALNIAIERRQYEITQSLIEKGADVNAHAQGIFFNPKHKHEGFYFGETALALAACTNQPDIIQLLMDNTRTNITSQDSRGNNILHALVTVAEDFKTQNDFVIRMYDMILLKSKDRNLETARNKDGLTPLQLAAKTGKLEVLKYILSREIRDKPNRSLSRKFTDWAYGPVQSSLYDLTDLDTTTDNSVLEIIVYNTNIGNRHEMLTLEPLNSLLRMKWKKFARHMFFMSCCFYFLYNITLTLVSYHRPNENEAPPYPLALTRGVGWLQLSGQVMVMLGAIFLSVAIFLLRPSDLQSILSDAWFHFAFFIQALLVIFSVFLYLFSYKEHLVCLVLAMALGWANMLYFTRGFQSMGIYSVMIQKVILQDVIKFLVVYIVFLLGFGVALAALIETCQNGSECHSNSSLGPVLMDLFKLTLGLGDLEIQQNSKYPVLFLLLLITYVVLTFVLLLNMLIALMGETVEDISKESEHIWKLQRARTILEFEKFLPKSLRKKFQLGERCKVAENDTRVCLRINEVRWTEWKTHVSFINEDPGPTDPSKVQDNSRTNSKTTLNTFEEMDDLPETSV</sequence>